<dbReference type="Proteomes" id="UP000006729">
    <property type="component" value="Chromosome 15"/>
</dbReference>
<evidence type="ECO:0000313" key="1">
    <source>
        <dbReference type="EMBL" id="PNT02026.1"/>
    </source>
</evidence>
<protein>
    <submittedName>
        <fullName evidence="1">Uncharacterized protein</fullName>
    </submittedName>
</protein>
<dbReference type="EMBL" id="CM009304">
    <property type="protein sequence ID" value="PNT02026.1"/>
    <property type="molecule type" value="Genomic_DNA"/>
</dbReference>
<keyword evidence="2" id="KW-1185">Reference proteome</keyword>
<organism evidence="1 2">
    <name type="scientific">Populus trichocarpa</name>
    <name type="common">Western balsam poplar</name>
    <name type="synonym">Populus balsamifera subsp. trichocarpa</name>
    <dbReference type="NCBI Taxonomy" id="3694"/>
    <lineage>
        <taxon>Eukaryota</taxon>
        <taxon>Viridiplantae</taxon>
        <taxon>Streptophyta</taxon>
        <taxon>Embryophyta</taxon>
        <taxon>Tracheophyta</taxon>
        <taxon>Spermatophyta</taxon>
        <taxon>Magnoliopsida</taxon>
        <taxon>eudicotyledons</taxon>
        <taxon>Gunneridae</taxon>
        <taxon>Pentapetalae</taxon>
        <taxon>rosids</taxon>
        <taxon>fabids</taxon>
        <taxon>Malpighiales</taxon>
        <taxon>Salicaceae</taxon>
        <taxon>Saliceae</taxon>
        <taxon>Populus</taxon>
    </lineage>
</organism>
<proteinExistence type="predicted"/>
<evidence type="ECO:0000313" key="2">
    <source>
        <dbReference type="Proteomes" id="UP000006729"/>
    </source>
</evidence>
<reference evidence="1 2" key="1">
    <citation type="journal article" date="2006" name="Science">
        <title>The genome of black cottonwood, Populus trichocarpa (Torr. &amp; Gray).</title>
        <authorList>
            <person name="Tuskan G.A."/>
            <person name="Difazio S."/>
            <person name="Jansson S."/>
            <person name="Bohlmann J."/>
            <person name="Grigoriev I."/>
            <person name="Hellsten U."/>
            <person name="Putnam N."/>
            <person name="Ralph S."/>
            <person name="Rombauts S."/>
            <person name="Salamov A."/>
            <person name="Schein J."/>
            <person name="Sterck L."/>
            <person name="Aerts A."/>
            <person name="Bhalerao R.R."/>
            <person name="Bhalerao R.P."/>
            <person name="Blaudez D."/>
            <person name="Boerjan W."/>
            <person name="Brun A."/>
            <person name="Brunner A."/>
            <person name="Busov V."/>
            <person name="Campbell M."/>
            <person name="Carlson J."/>
            <person name="Chalot M."/>
            <person name="Chapman J."/>
            <person name="Chen G.L."/>
            <person name="Cooper D."/>
            <person name="Coutinho P.M."/>
            <person name="Couturier J."/>
            <person name="Covert S."/>
            <person name="Cronk Q."/>
            <person name="Cunningham R."/>
            <person name="Davis J."/>
            <person name="Degroeve S."/>
            <person name="Dejardin A."/>
            <person name="Depamphilis C."/>
            <person name="Detter J."/>
            <person name="Dirks B."/>
            <person name="Dubchak I."/>
            <person name="Duplessis S."/>
            <person name="Ehlting J."/>
            <person name="Ellis B."/>
            <person name="Gendler K."/>
            <person name="Goodstein D."/>
            <person name="Gribskov M."/>
            <person name="Grimwood J."/>
            <person name="Groover A."/>
            <person name="Gunter L."/>
            <person name="Hamberger B."/>
            <person name="Heinze B."/>
            <person name="Helariutta Y."/>
            <person name="Henrissat B."/>
            <person name="Holligan D."/>
            <person name="Holt R."/>
            <person name="Huang W."/>
            <person name="Islam-Faridi N."/>
            <person name="Jones S."/>
            <person name="Jones-Rhoades M."/>
            <person name="Jorgensen R."/>
            <person name="Joshi C."/>
            <person name="Kangasjarvi J."/>
            <person name="Karlsson J."/>
            <person name="Kelleher C."/>
            <person name="Kirkpatrick R."/>
            <person name="Kirst M."/>
            <person name="Kohler A."/>
            <person name="Kalluri U."/>
            <person name="Larimer F."/>
            <person name="Leebens-Mack J."/>
            <person name="Leple J.C."/>
            <person name="Locascio P."/>
            <person name="Lou Y."/>
            <person name="Lucas S."/>
            <person name="Martin F."/>
            <person name="Montanini B."/>
            <person name="Napoli C."/>
            <person name="Nelson D.R."/>
            <person name="Nelson C."/>
            <person name="Nieminen K."/>
            <person name="Nilsson O."/>
            <person name="Pereda V."/>
            <person name="Peter G."/>
            <person name="Philippe R."/>
            <person name="Pilate G."/>
            <person name="Poliakov A."/>
            <person name="Razumovskaya J."/>
            <person name="Richardson P."/>
            <person name="Rinaldi C."/>
            <person name="Ritland K."/>
            <person name="Rouze P."/>
            <person name="Ryaboy D."/>
            <person name="Schmutz J."/>
            <person name="Schrader J."/>
            <person name="Segerman B."/>
            <person name="Shin H."/>
            <person name="Siddiqui A."/>
            <person name="Sterky F."/>
            <person name="Terry A."/>
            <person name="Tsai C.J."/>
            <person name="Uberbacher E."/>
            <person name="Unneberg P."/>
            <person name="Vahala J."/>
            <person name="Wall K."/>
            <person name="Wessler S."/>
            <person name="Yang G."/>
            <person name="Yin T."/>
            <person name="Douglas C."/>
            <person name="Marra M."/>
            <person name="Sandberg G."/>
            <person name="Van de Peer Y."/>
            <person name="Rokhsar D."/>
        </authorList>
    </citation>
    <scope>NUCLEOTIDE SEQUENCE [LARGE SCALE GENOMIC DNA]</scope>
    <source>
        <strain evidence="2">cv. Nisqually</strain>
    </source>
</reference>
<dbReference type="InParanoid" id="B9ID23"/>
<accession>B9ID23</accession>
<gene>
    <name evidence="1" type="ORF">POPTR_015G137400</name>
</gene>
<sequence>MAFSPRIKSLAQKNISKAAGGEENKAAWLLGVKTLKNSALPSSSSRQESPRTMPFLFGELIRNYSDSPTVSKHTMLVYQNTFPGSSLKDRSNEAMAPGCGMDDSPDETLKAGNKYLQDSLDLTRELLLHHSLKGR</sequence>
<name>B9ID23_POPTR</name>
<dbReference type="AlphaFoldDB" id="B9ID23"/>
<dbReference type="HOGENOM" id="CLU_1889317_0_0_1"/>